<organism evidence="2">
    <name type="scientific">Bradyrhizobium sp. LLZ17</name>
    <dbReference type="NCBI Taxonomy" id="3239388"/>
    <lineage>
        <taxon>Bacteria</taxon>
        <taxon>Pseudomonadati</taxon>
        <taxon>Pseudomonadota</taxon>
        <taxon>Alphaproteobacteria</taxon>
        <taxon>Hyphomicrobiales</taxon>
        <taxon>Nitrobacteraceae</taxon>
        <taxon>Bradyrhizobium</taxon>
    </lineage>
</organism>
<sequence length="180" mass="20287">MFPKRTFVRAGMLQGANVAFRRKALELIGGIDPELGAGTRFPCEDIDAVTAVLWAGFDGRFDPRPVVQHDHGRLGADVPALLDSYDRGRGGFYAKYILRPDTRTTVAWRWLRTAWNRRSWRGLRTLRLEMTYAAKYAASKGRYEFLLLGAPVCLMVLAFQCVATFFTAIGQPLRVRRASS</sequence>
<keyword evidence="2" id="KW-0808">Transferase</keyword>
<dbReference type="EMBL" id="CP165734">
    <property type="protein sequence ID" value="XDV60669.1"/>
    <property type="molecule type" value="Genomic_DNA"/>
</dbReference>
<protein>
    <submittedName>
        <fullName evidence="2">Glycosyltransferase family 2 protein</fullName>
        <ecNumber evidence="2">2.4.-.-</ecNumber>
    </submittedName>
</protein>
<reference evidence="2" key="1">
    <citation type="submission" date="2024-08" db="EMBL/GenBank/DDBJ databases">
        <authorList>
            <person name="Chaddad Z."/>
            <person name="Lamrabet M."/>
            <person name="Bouhnik O."/>
            <person name="Alami S."/>
            <person name="Wipf D."/>
            <person name="Courty P.E."/>
            <person name="Missbah El Idrissi M."/>
        </authorList>
    </citation>
    <scope>NUCLEOTIDE SEQUENCE</scope>
    <source>
        <strain evidence="2">LLZ17</strain>
    </source>
</reference>
<keyword evidence="1" id="KW-1133">Transmembrane helix</keyword>
<dbReference type="EC" id="2.4.-.-" evidence="2"/>
<evidence type="ECO:0000313" key="2">
    <source>
        <dbReference type="EMBL" id="XDV60669.1"/>
    </source>
</evidence>
<dbReference type="RefSeq" id="WP_369726020.1">
    <property type="nucleotide sequence ID" value="NZ_CP165734.1"/>
</dbReference>
<name>A0AB39XTT7_9BRAD</name>
<feature type="transmembrane region" description="Helical" evidence="1">
    <location>
        <begin position="145"/>
        <end position="169"/>
    </location>
</feature>
<proteinExistence type="predicted"/>
<keyword evidence="1" id="KW-0472">Membrane</keyword>
<keyword evidence="1" id="KW-0812">Transmembrane</keyword>
<evidence type="ECO:0000256" key="1">
    <source>
        <dbReference type="SAM" id="Phobius"/>
    </source>
</evidence>
<dbReference type="Gene3D" id="3.90.550.10">
    <property type="entry name" value="Spore Coat Polysaccharide Biosynthesis Protein SpsA, Chain A"/>
    <property type="match status" value="1"/>
</dbReference>
<dbReference type="AlphaFoldDB" id="A0AB39XTT7"/>
<keyword evidence="2" id="KW-0328">Glycosyltransferase</keyword>
<dbReference type="SUPFAM" id="SSF53448">
    <property type="entry name" value="Nucleotide-diphospho-sugar transferases"/>
    <property type="match status" value="1"/>
</dbReference>
<accession>A0AB39XTT7</accession>
<dbReference type="GO" id="GO:0016757">
    <property type="term" value="F:glycosyltransferase activity"/>
    <property type="evidence" value="ECO:0007669"/>
    <property type="project" value="UniProtKB-KW"/>
</dbReference>
<dbReference type="InterPro" id="IPR029044">
    <property type="entry name" value="Nucleotide-diphossugar_trans"/>
</dbReference>
<gene>
    <name evidence="2" type="ORF">AB8Z38_15855</name>
</gene>